<dbReference type="RefSeq" id="WP_138128174.1">
    <property type="nucleotide sequence ID" value="NZ_SWLG01000014.1"/>
</dbReference>
<keyword evidence="2" id="KW-1185">Reference proteome</keyword>
<dbReference type="EMBL" id="SWLG01000014">
    <property type="protein sequence ID" value="TLS35984.1"/>
    <property type="molecule type" value="Genomic_DNA"/>
</dbReference>
<reference evidence="1 2" key="1">
    <citation type="submission" date="2019-04" db="EMBL/GenBank/DDBJ databases">
        <title>Bacillus caeni sp. nov., a bacterium isolated from mangrove sediment.</title>
        <authorList>
            <person name="Huang H."/>
            <person name="Mo K."/>
            <person name="Hu Y."/>
        </authorList>
    </citation>
    <scope>NUCLEOTIDE SEQUENCE [LARGE SCALE GENOMIC DNA]</scope>
    <source>
        <strain evidence="1 2">HB172195</strain>
    </source>
</reference>
<proteinExistence type="predicted"/>
<evidence type="ECO:0000313" key="2">
    <source>
        <dbReference type="Proteomes" id="UP000308230"/>
    </source>
</evidence>
<gene>
    <name evidence="1" type="ORF">FCL54_17480</name>
</gene>
<evidence type="ECO:0000313" key="1">
    <source>
        <dbReference type="EMBL" id="TLS35984.1"/>
    </source>
</evidence>
<organism evidence="1 2">
    <name type="scientific">Exobacillus caeni</name>
    <dbReference type="NCBI Taxonomy" id="2574798"/>
    <lineage>
        <taxon>Bacteria</taxon>
        <taxon>Bacillati</taxon>
        <taxon>Bacillota</taxon>
        <taxon>Bacilli</taxon>
        <taxon>Bacillales</taxon>
        <taxon>Guptibacillaceae</taxon>
        <taxon>Exobacillus</taxon>
    </lineage>
</organism>
<name>A0A5R9F673_9BACL</name>
<comment type="caution">
    <text evidence="1">The sequence shown here is derived from an EMBL/GenBank/DDBJ whole genome shotgun (WGS) entry which is preliminary data.</text>
</comment>
<sequence>MIGAEGSRLLREKQQLKIPQEAFFADEEAEALPAESELPGVEINAAITAQFISNVKLIKE</sequence>
<dbReference type="Proteomes" id="UP000308230">
    <property type="component" value="Unassembled WGS sequence"/>
</dbReference>
<accession>A0A5R9F673</accession>
<protein>
    <submittedName>
        <fullName evidence="1">Uncharacterized protein</fullName>
    </submittedName>
</protein>
<dbReference type="AlphaFoldDB" id="A0A5R9F673"/>